<gene>
    <name evidence="1" type="ORF">GT037_000070</name>
</gene>
<accession>A0A8H7BGJ9</accession>
<reference evidence="1" key="2">
    <citation type="submission" date="2020-08" db="EMBL/GenBank/DDBJ databases">
        <title>Draft Genome Sequence of Cumin Blight Pathogen Alternaria burnsii.</title>
        <authorList>
            <person name="Feng Z."/>
        </authorList>
    </citation>
    <scope>NUCLEOTIDE SEQUENCE</scope>
    <source>
        <strain evidence="1">CBS107.38</strain>
    </source>
</reference>
<dbReference type="AlphaFoldDB" id="A0A8H7BGJ9"/>
<reference evidence="1" key="1">
    <citation type="submission" date="2020-01" db="EMBL/GenBank/DDBJ databases">
        <authorList>
            <person name="Feng Z.H.Z."/>
        </authorList>
    </citation>
    <scope>NUCLEOTIDE SEQUENCE</scope>
    <source>
        <strain evidence="1">CBS107.38</strain>
    </source>
</reference>
<dbReference type="RefSeq" id="XP_038790973.1">
    <property type="nucleotide sequence ID" value="XM_038925117.1"/>
</dbReference>
<dbReference type="EMBL" id="JAAABM010000001">
    <property type="protein sequence ID" value="KAF7681094.1"/>
    <property type="molecule type" value="Genomic_DNA"/>
</dbReference>
<organism evidence="1 2">
    <name type="scientific">Alternaria burnsii</name>
    <dbReference type="NCBI Taxonomy" id="1187904"/>
    <lineage>
        <taxon>Eukaryota</taxon>
        <taxon>Fungi</taxon>
        <taxon>Dikarya</taxon>
        <taxon>Ascomycota</taxon>
        <taxon>Pezizomycotina</taxon>
        <taxon>Dothideomycetes</taxon>
        <taxon>Pleosporomycetidae</taxon>
        <taxon>Pleosporales</taxon>
        <taxon>Pleosporineae</taxon>
        <taxon>Pleosporaceae</taxon>
        <taxon>Alternaria</taxon>
        <taxon>Alternaria sect. Alternaria</taxon>
    </lineage>
</organism>
<name>A0A8H7BGJ9_9PLEO</name>
<evidence type="ECO:0000313" key="2">
    <source>
        <dbReference type="Proteomes" id="UP000596902"/>
    </source>
</evidence>
<evidence type="ECO:0000313" key="1">
    <source>
        <dbReference type="EMBL" id="KAF7681094.1"/>
    </source>
</evidence>
<feature type="non-terminal residue" evidence="1">
    <location>
        <position position="1"/>
    </location>
</feature>
<sequence length="139" mass="15617">GRLAPSTNLLARFCPAFGAPEQDYEKRKLAQSLKAELAPKDAGLGADAVKEEGLRTAGGFSKQESKSGTSPRFMWVWLTMRGGSFWIPLMVKVYADVAVCGARCDICFLLHLPHTPRMRMRILRKSEIIMGRMRLMEMR</sequence>
<proteinExistence type="predicted"/>
<comment type="caution">
    <text evidence="1">The sequence shown here is derived from an EMBL/GenBank/DDBJ whole genome shotgun (WGS) entry which is preliminary data.</text>
</comment>
<protein>
    <submittedName>
        <fullName evidence="1">Uncharacterized protein</fullName>
    </submittedName>
</protein>
<dbReference type="Proteomes" id="UP000596902">
    <property type="component" value="Unassembled WGS sequence"/>
</dbReference>
<keyword evidence="2" id="KW-1185">Reference proteome</keyword>
<dbReference type="GeneID" id="62198295"/>